<dbReference type="InterPro" id="IPR000962">
    <property type="entry name" value="Znf_DskA_TraR"/>
</dbReference>
<dbReference type="EMBL" id="JANIBM010000011">
    <property type="protein sequence ID" value="MCQ8181723.1"/>
    <property type="molecule type" value="Genomic_DNA"/>
</dbReference>
<dbReference type="Pfam" id="PF01258">
    <property type="entry name" value="zf-dskA_traR"/>
    <property type="match status" value="1"/>
</dbReference>
<evidence type="ECO:0000256" key="4">
    <source>
        <dbReference type="PROSITE-ProRule" id="PRU00510"/>
    </source>
</evidence>
<evidence type="ECO:0000256" key="3">
    <source>
        <dbReference type="ARBA" id="ARBA00022833"/>
    </source>
</evidence>
<evidence type="ECO:0000313" key="6">
    <source>
        <dbReference type="EMBL" id="MCQ8181723.1"/>
    </source>
</evidence>
<keyword evidence="1" id="KW-0479">Metal-binding</keyword>
<evidence type="ECO:0000256" key="2">
    <source>
        <dbReference type="ARBA" id="ARBA00022771"/>
    </source>
</evidence>
<dbReference type="PANTHER" id="PTHR38777:SF1">
    <property type="entry name" value="DNAK SUPPRESSOR PROTEIN"/>
    <property type="match status" value="1"/>
</dbReference>
<comment type="caution">
    <text evidence="4">Lacks conserved residue(s) required for the propagation of feature annotation.</text>
</comment>
<evidence type="ECO:0000256" key="1">
    <source>
        <dbReference type="ARBA" id="ARBA00022723"/>
    </source>
</evidence>
<name>A0ABT1UHL0_9GAMM</name>
<keyword evidence="2" id="KW-0863">Zinc-finger</keyword>
<sequence>MSTAWAGGADAIAERMEKMTELFVAETRKAIYTGESASDCEECGEPIPEARRAAIPCKYCLPCQTSLEQTGKNPLKIR</sequence>
<evidence type="ECO:0000259" key="5">
    <source>
        <dbReference type="Pfam" id="PF01258"/>
    </source>
</evidence>
<feature type="domain" description="Zinc finger DksA/TraR C4-type" evidence="5">
    <location>
        <begin position="38"/>
        <end position="69"/>
    </location>
</feature>
<organism evidence="6 7">
    <name type="scientific">Methylomonas aurea</name>
    <dbReference type="NCBI Taxonomy" id="2952224"/>
    <lineage>
        <taxon>Bacteria</taxon>
        <taxon>Pseudomonadati</taxon>
        <taxon>Pseudomonadota</taxon>
        <taxon>Gammaproteobacteria</taxon>
        <taxon>Methylococcales</taxon>
        <taxon>Methylococcaceae</taxon>
        <taxon>Methylomonas</taxon>
    </lineage>
</organism>
<dbReference type="RefSeq" id="WP_256611014.1">
    <property type="nucleotide sequence ID" value="NZ_JANIBM010000011.1"/>
</dbReference>
<dbReference type="PROSITE" id="PS51128">
    <property type="entry name" value="ZF_DKSA_2"/>
    <property type="match status" value="1"/>
</dbReference>
<evidence type="ECO:0000313" key="7">
    <source>
        <dbReference type="Proteomes" id="UP001524569"/>
    </source>
</evidence>
<dbReference type="SUPFAM" id="SSF57716">
    <property type="entry name" value="Glucocorticoid receptor-like (DNA-binding domain)"/>
    <property type="match status" value="1"/>
</dbReference>
<dbReference type="PANTHER" id="PTHR38777">
    <property type="entry name" value="FELS-2 PROPHAGE PROTEIN"/>
    <property type="match status" value="1"/>
</dbReference>
<gene>
    <name evidence="6" type="ORF">NP603_11435</name>
</gene>
<dbReference type="Gene3D" id="1.20.120.910">
    <property type="entry name" value="DksA, coiled-coil domain"/>
    <property type="match status" value="1"/>
</dbReference>
<keyword evidence="7" id="KW-1185">Reference proteome</keyword>
<accession>A0ABT1UHL0</accession>
<dbReference type="Proteomes" id="UP001524569">
    <property type="component" value="Unassembled WGS sequence"/>
</dbReference>
<keyword evidence="3" id="KW-0862">Zinc</keyword>
<reference evidence="6 7" key="1">
    <citation type="submission" date="2022-07" db="EMBL/GenBank/DDBJ databases">
        <title>Methylomonas rivi sp. nov., Methylomonas rosea sp. nov., Methylomonas aureus sp. nov. and Methylomonas subterranea sp. nov., four novel methanotrophs isolated from a freshwater creek and the deep terrestrial subsurface.</title>
        <authorList>
            <person name="Abin C."/>
            <person name="Sankaranarayanan K."/>
            <person name="Garner C."/>
            <person name="Sindelar R."/>
            <person name="Kotary K."/>
            <person name="Garner R."/>
            <person name="Barclay S."/>
            <person name="Lawson P."/>
            <person name="Krumholz L."/>
        </authorList>
    </citation>
    <scope>NUCLEOTIDE SEQUENCE [LARGE SCALE GENOMIC DNA]</scope>
    <source>
        <strain evidence="6 7">SURF-1</strain>
    </source>
</reference>
<protein>
    <submittedName>
        <fullName evidence="6">TraR/DksA C4-type zinc finger protein</fullName>
    </submittedName>
</protein>
<comment type="caution">
    <text evidence="6">The sequence shown here is derived from an EMBL/GenBank/DDBJ whole genome shotgun (WGS) entry which is preliminary data.</text>
</comment>
<proteinExistence type="predicted"/>